<feature type="compositionally biased region" description="Polar residues" evidence="2">
    <location>
        <begin position="56"/>
        <end position="73"/>
    </location>
</feature>
<feature type="compositionally biased region" description="Low complexity" evidence="2">
    <location>
        <begin position="117"/>
        <end position="136"/>
    </location>
</feature>
<keyword evidence="1" id="KW-0175">Coiled coil</keyword>
<dbReference type="KEGG" id="fcy:FRACYDRAFT_233320"/>
<sequence length="402" mass="44693">MISVATMQQQQSSSSSHPNNNNGGHQNNSEELTSAISAALKDDESSVEEFEAAPGSSYSANSSFTSIDVTQELNDLLESVGKEEGEDDGGGVLFEDIETKDENNGSGPISVMDNAASTSTTTTTTTSSGEKLSSSSRLQKKEFGDSPSFDDGVAASASTTVIDDAKKISVDVDASKRNNNGKEEKKFKKKKNNKNKDKNDKQQQQIQKHIDVVPLKQFENALALIQDLENRIHVLETDQQCVLEENETLREETLKQAYMMAQLEDKLALFPKLLEETVTQEAQVAAAQAEAKTKICFWRKDMQRQEKELQDEKLKQNRKGSYSATTQSLKQSDFLKDVVERKEQEEQQSSFNNSFNINNNHESPITFEQIDNGDKNIDTSSGMNNGVEDDRHDDKEKKVPKK</sequence>
<accession>A0A1E7FYC2</accession>
<name>A0A1E7FYC2_9STRA</name>
<evidence type="ECO:0000313" key="4">
    <source>
        <dbReference type="Proteomes" id="UP000095751"/>
    </source>
</evidence>
<feature type="region of interest" description="Disordered" evidence="2">
    <location>
        <begin position="308"/>
        <end position="328"/>
    </location>
</feature>
<feature type="compositionally biased region" description="Low complexity" evidence="2">
    <location>
        <begin position="347"/>
        <end position="360"/>
    </location>
</feature>
<feature type="compositionally biased region" description="Low complexity" evidence="2">
    <location>
        <begin position="8"/>
        <end position="29"/>
    </location>
</feature>
<dbReference type="InParanoid" id="A0A1E7FYC2"/>
<feature type="region of interest" description="Disordered" evidence="2">
    <location>
        <begin position="1"/>
        <end position="153"/>
    </location>
</feature>
<dbReference type="Proteomes" id="UP000095751">
    <property type="component" value="Unassembled WGS sequence"/>
</dbReference>
<dbReference type="EMBL" id="KV784353">
    <property type="protein sequence ID" value="OEU23151.1"/>
    <property type="molecule type" value="Genomic_DNA"/>
</dbReference>
<feature type="region of interest" description="Disordered" evidence="2">
    <location>
        <begin position="167"/>
        <end position="205"/>
    </location>
</feature>
<feature type="coiled-coil region" evidence="1">
    <location>
        <begin position="218"/>
        <end position="245"/>
    </location>
</feature>
<protein>
    <submittedName>
        <fullName evidence="3">Uncharacterized protein</fullName>
    </submittedName>
</protein>
<dbReference type="OrthoDB" id="49382at2759"/>
<feature type="compositionally biased region" description="Acidic residues" evidence="2">
    <location>
        <begin position="84"/>
        <end position="99"/>
    </location>
</feature>
<feature type="compositionally biased region" description="Basic and acidic residues" evidence="2">
    <location>
        <begin position="167"/>
        <end position="186"/>
    </location>
</feature>
<feature type="compositionally biased region" description="Polar residues" evidence="2">
    <location>
        <begin position="319"/>
        <end position="328"/>
    </location>
</feature>
<keyword evidence="4" id="KW-1185">Reference proteome</keyword>
<evidence type="ECO:0000313" key="3">
    <source>
        <dbReference type="EMBL" id="OEU23151.1"/>
    </source>
</evidence>
<evidence type="ECO:0000256" key="1">
    <source>
        <dbReference type="SAM" id="Coils"/>
    </source>
</evidence>
<feature type="compositionally biased region" description="Basic and acidic residues" evidence="2">
    <location>
        <begin position="388"/>
        <end position="402"/>
    </location>
</feature>
<organism evidence="3 4">
    <name type="scientific">Fragilariopsis cylindrus CCMP1102</name>
    <dbReference type="NCBI Taxonomy" id="635003"/>
    <lineage>
        <taxon>Eukaryota</taxon>
        <taxon>Sar</taxon>
        <taxon>Stramenopiles</taxon>
        <taxon>Ochrophyta</taxon>
        <taxon>Bacillariophyta</taxon>
        <taxon>Bacillariophyceae</taxon>
        <taxon>Bacillariophycidae</taxon>
        <taxon>Bacillariales</taxon>
        <taxon>Bacillariaceae</taxon>
        <taxon>Fragilariopsis</taxon>
    </lineage>
</organism>
<reference evidence="3 4" key="1">
    <citation type="submission" date="2016-09" db="EMBL/GenBank/DDBJ databases">
        <title>Extensive genetic diversity and differential bi-allelic expression allows diatom success in the polar Southern Ocean.</title>
        <authorList>
            <consortium name="DOE Joint Genome Institute"/>
            <person name="Mock T."/>
            <person name="Otillar R.P."/>
            <person name="Strauss J."/>
            <person name="Dupont C."/>
            <person name="Frickenhaus S."/>
            <person name="Maumus F."/>
            <person name="Mcmullan M."/>
            <person name="Sanges R."/>
            <person name="Schmutz J."/>
            <person name="Toseland A."/>
            <person name="Valas R."/>
            <person name="Veluchamy A."/>
            <person name="Ward B.J."/>
            <person name="Allen A."/>
            <person name="Barry K."/>
            <person name="Falciatore A."/>
            <person name="Ferrante M."/>
            <person name="Fortunato A.E."/>
            <person name="Gloeckner G."/>
            <person name="Gruber A."/>
            <person name="Hipkin R."/>
            <person name="Janech M."/>
            <person name="Kroth P."/>
            <person name="Leese F."/>
            <person name="Lindquist E."/>
            <person name="Lyon B.R."/>
            <person name="Martin J."/>
            <person name="Mayer C."/>
            <person name="Parker M."/>
            <person name="Quesneville H."/>
            <person name="Raymond J."/>
            <person name="Uhlig C."/>
            <person name="Valentin K.U."/>
            <person name="Worden A.Z."/>
            <person name="Armbrust E.V."/>
            <person name="Bowler C."/>
            <person name="Green B."/>
            <person name="Moulton V."/>
            <person name="Van Oosterhout C."/>
            <person name="Grigoriev I."/>
        </authorList>
    </citation>
    <scope>NUCLEOTIDE SEQUENCE [LARGE SCALE GENOMIC DNA]</scope>
    <source>
        <strain evidence="3 4">CCMP1102</strain>
    </source>
</reference>
<gene>
    <name evidence="3" type="ORF">FRACYDRAFT_233320</name>
</gene>
<evidence type="ECO:0000256" key="2">
    <source>
        <dbReference type="SAM" id="MobiDB-lite"/>
    </source>
</evidence>
<dbReference type="AlphaFoldDB" id="A0A1E7FYC2"/>
<proteinExistence type="predicted"/>
<feature type="region of interest" description="Disordered" evidence="2">
    <location>
        <begin position="340"/>
        <end position="402"/>
    </location>
</feature>